<name>A0AAD2E6Y3_9LAMI</name>
<keyword evidence="2" id="KW-1185">Reference proteome</keyword>
<reference evidence="1" key="1">
    <citation type="submission" date="2023-05" db="EMBL/GenBank/DDBJ databases">
        <authorList>
            <person name="Huff M."/>
        </authorList>
    </citation>
    <scope>NUCLEOTIDE SEQUENCE</scope>
</reference>
<sequence length="113" mass="13249">MPSWGTDGKLITLSSSRHNLDNMELFRIYTIKPNGTNLRMIHAVGFEEEMERLKNHPYGDLHLEKLDGSVLRRLKWNGYENGMPIDIHRKKVDYEGNADEIELDACLWELMFE</sequence>
<dbReference type="PANTHER" id="PTHR32161">
    <property type="entry name" value="DPP6 N-TERMINAL DOMAIN-LIKE PROTEIN"/>
    <property type="match status" value="1"/>
</dbReference>
<evidence type="ECO:0000313" key="2">
    <source>
        <dbReference type="Proteomes" id="UP000834106"/>
    </source>
</evidence>
<dbReference type="PANTHER" id="PTHR32161:SF9">
    <property type="entry name" value="TOLB PROTEIN-LIKE PROTEIN"/>
    <property type="match status" value="1"/>
</dbReference>
<dbReference type="AlphaFoldDB" id="A0AAD2E6Y3"/>
<protein>
    <submittedName>
        <fullName evidence="1">Uncharacterized protein</fullName>
    </submittedName>
</protein>
<dbReference type="EMBL" id="OU503053">
    <property type="protein sequence ID" value="CAI9781047.1"/>
    <property type="molecule type" value="Genomic_DNA"/>
</dbReference>
<accession>A0AAD2E6Y3</accession>
<organism evidence="1 2">
    <name type="scientific">Fraxinus pennsylvanica</name>
    <dbReference type="NCBI Taxonomy" id="56036"/>
    <lineage>
        <taxon>Eukaryota</taxon>
        <taxon>Viridiplantae</taxon>
        <taxon>Streptophyta</taxon>
        <taxon>Embryophyta</taxon>
        <taxon>Tracheophyta</taxon>
        <taxon>Spermatophyta</taxon>
        <taxon>Magnoliopsida</taxon>
        <taxon>eudicotyledons</taxon>
        <taxon>Gunneridae</taxon>
        <taxon>Pentapetalae</taxon>
        <taxon>asterids</taxon>
        <taxon>lamiids</taxon>
        <taxon>Lamiales</taxon>
        <taxon>Oleaceae</taxon>
        <taxon>Oleeae</taxon>
        <taxon>Fraxinus</taxon>
    </lineage>
</organism>
<proteinExistence type="predicted"/>
<evidence type="ECO:0000313" key="1">
    <source>
        <dbReference type="EMBL" id="CAI9781047.1"/>
    </source>
</evidence>
<dbReference type="Proteomes" id="UP000834106">
    <property type="component" value="Chromosome 18"/>
</dbReference>
<gene>
    <name evidence="1" type="ORF">FPE_LOCUS28477</name>
</gene>